<accession>A0ABX1WX19</accession>
<dbReference type="PROSITE" id="PS50164">
    <property type="entry name" value="GIY_YIG"/>
    <property type="match status" value="1"/>
</dbReference>
<dbReference type="EMBL" id="RZNH01000019">
    <property type="protein sequence ID" value="NOU60531.1"/>
    <property type="molecule type" value="Genomic_DNA"/>
</dbReference>
<dbReference type="SUPFAM" id="SSF82771">
    <property type="entry name" value="GIY-YIG endonuclease"/>
    <property type="match status" value="1"/>
</dbReference>
<dbReference type="RefSeq" id="WP_171595802.1">
    <property type="nucleotide sequence ID" value="NZ_RZNH01000019.1"/>
</dbReference>
<name>A0ABX1WX19_9BACT</name>
<dbReference type="InterPro" id="IPR050190">
    <property type="entry name" value="UPF0213_domain"/>
</dbReference>
<reference evidence="3 4" key="1">
    <citation type="submission" date="2018-12" db="EMBL/GenBank/DDBJ databases">
        <title>Marinifilum JC070 sp. nov., a marine bacterium isolated from Yongle Blue Hole in the South China Sea.</title>
        <authorList>
            <person name="Fu T."/>
        </authorList>
    </citation>
    <scope>NUCLEOTIDE SEQUENCE [LARGE SCALE GENOMIC DNA]</scope>
    <source>
        <strain evidence="3 4">JC070</strain>
    </source>
</reference>
<comment type="caution">
    <text evidence="3">The sequence shown here is derived from an EMBL/GenBank/DDBJ whole genome shotgun (WGS) entry which is preliminary data.</text>
</comment>
<evidence type="ECO:0000256" key="1">
    <source>
        <dbReference type="ARBA" id="ARBA00007435"/>
    </source>
</evidence>
<dbReference type="Pfam" id="PF01541">
    <property type="entry name" value="GIY-YIG"/>
    <property type="match status" value="1"/>
</dbReference>
<sequence>MFYIYILYSPSSDKYYIGYTEDLTKRLFMHNNPINNKYTSKHLPWLMKKSFEVGNDKTLALKLERKIKSMKSRNFIEKLLNPDQGNKLFQDLIKKIISAC</sequence>
<evidence type="ECO:0000259" key="2">
    <source>
        <dbReference type="PROSITE" id="PS50164"/>
    </source>
</evidence>
<dbReference type="PANTHER" id="PTHR34477">
    <property type="entry name" value="UPF0213 PROTEIN YHBQ"/>
    <property type="match status" value="1"/>
</dbReference>
<dbReference type="Proteomes" id="UP000732105">
    <property type="component" value="Unassembled WGS sequence"/>
</dbReference>
<dbReference type="InterPro" id="IPR035901">
    <property type="entry name" value="GIY-YIG_endonuc_sf"/>
</dbReference>
<dbReference type="Gene3D" id="3.40.1440.10">
    <property type="entry name" value="GIY-YIG endonuclease"/>
    <property type="match status" value="1"/>
</dbReference>
<evidence type="ECO:0000313" key="4">
    <source>
        <dbReference type="Proteomes" id="UP000732105"/>
    </source>
</evidence>
<gene>
    <name evidence="3" type="ORF">ELS83_11915</name>
</gene>
<dbReference type="InterPro" id="IPR000305">
    <property type="entry name" value="GIY-YIG_endonuc"/>
</dbReference>
<proteinExistence type="inferred from homology"/>
<feature type="domain" description="GIY-YIG" evidence="2">
    <location>
        <begin position="1"/>
        <end position="78"/>
    </location>
</feature>
<organism evidence="3 4">
    <name type="scientific">Marinifilum caeruleilacunae</name>
    <dbReference type="NCBI Taxonomy" id="2499076"/>
    <lineage>
        <taxon>Bacteria</taxon>
        <taxon>Pseudomonadati</taxon>
        <taxon>Bacteroidota</taxon>
        <taxon>Bacteroidia</taxon>
        <taxon>Marinilabiliales</taxon>
        <taxon>Marinifilaceae</taxon>
    </lineage>
</organism>
<dbReference type="PANTHER" id="PTHR34477:SF1">
    <property type="entry name" value="UPF0213 PROTEIN YHBQ"/>
    <property type="match status" value="1"/>
</dbReference>
<comment type="similarity">
    <text evidence="1">Belongs to the UPF0213 family.</text>
</comment>
<protein>
    <submittedName>
        <fullName evidence="3">GIY-YIG nuclease family protein</fullName>
    </submittedName>
</protein>
<keyword evidence="4" id="KW-1185">Reference proteome</keyword>
<evidence type="ECO:0000313" key="3">
    <source>
        <dbReference type="EMBL" id="NOU60531.1"/>
    </source>
</evidence>